<dbReference type="Proteomes" id="UP001183202">
    <property type="component" value="Unassembled WGS sequence"/>
</dbReference>
<accession>A0ABU2NJ53</accession>
<evidence type="ECO:0000313" key="2">
    <source>
        <dbReference type="EMBL" id="MDT0354005.1"/>
    </source>
</evidence>
<dbReference type="Pfam" id="PF13338">
    <property type="entry name" value="AbiEi_4"/>
    <property type="match status" value="1"/>
</dbReference>
<feature type="domain" description="AbiEi antitoxin N-terminal" evidence="1">
    <location>
        <begin position="2"/>
        <end position="42"/>
    </location>
</feature>
<name>A0ABU2NJ53_9PSEU</name>
<keyword evidence="3" id="KW-1185">Reference proteome</keyword>
<organism evidence="2 3">
    <name type="scientific">Pseudonocardia charpentierae</name>
    <dbReference type="NCBI Taxonomy" id="3075545"/>
    <lineage>
        <taxon>Bacteria</taxon>
        <taxon>Bacillati</taxon>
        <taxon>Actinomycetota</taxon>
        <taxon>Actinomycetes</taxon>
        <taxon>Pseudonocardiales</taxon>
        <taxon>Pseudonocardiaceae</taxon>
        <taxon>Pseudonocardia</taxon>
    </lineage>
</organism>
<reference evidence="3" key="1">
    <citation type="submission" date="2023-07" db="EMBL/GenBank/DDBJ databases">
        <title>30 novel species of actinomycetes from the DSMZ collection.</title>
        <authorList>
            <person name="Nouioui I."/>
        </authorList>
    </citation>
    <scope>NUCLEOTIDE SEQUENCE [LARGE SCALE GENOMIC DNA]</scope>
    <source>
        <strain evidence="3">DSM 45834</strain>
    </source>
</reference>
<sequence>MAATQGGVVTAAQCRAMGVDDPAVRRLLAAGLWTRARRGIYADDAFVPWVPEPTGSMAAGRVVGDPAHHAQCAALLACLARPAVVSHLSAVRLLGLPLPPWRPDPLACITRRGPAPTNDPLLGDVHVVDYDDADVVDIAGVPVLAGARLVLDCCEVLAPDSALAIADAALGRELTTPAALRTALRRRYTRLRSADLIAEQVVERADPLAENWFESSSRWWLLEAGLPRPRLQVTFTDGRGRSARVDMLFDRVVGEADGAGKYDEPGALFAEKQREDWLRDVHRLEVVRWVPAEMRSRRGRAEVAARFARAAARAS</sequence>
<dbReference type="EMBL" id="JAVREJ010000060">
    <property type="protein sequence ID" value="MDT0354005.1"/>
    <property type="molecule type" value="Genomic_DNA"/>
</dbReference>
<proteinExistence type="predicted"/>
<gene>
    <name evidence="2" type="ORF">RM445_31470</name>
</gene>
<evidence type="ECO:0000259" key="1">
    <source>
        <dbReference type="Pfam" id="PF13338"/>
    </source>
</evidence>
<dbReference type="InterPro" id="IPR025159">
    <property type="entry name" value="AbiEi_N"/>
</dbReference>
<dbReference type="RefSeq" id="WP_311560515.1">
    <property type="nucleotide sequence ID" value="NZ_JAVREJ010000060.1"/>
</dbReference>
<protein>
    <submittedName>
        <fullName evidence="2">Type IV toxin-antitoxin system AbiEi family antitoxin domain-containing protein</fullName>
    </submittedName>
</protein>
<evidence type="ECO:0000313" key="3">
    <source>
        <dbReference type="Proteomes" id="UP001183202"/>
    </source>
</evidence>
<comment type="caution">
    <text evidence="2">The sequence shown here is derived from an EMBL/GenBank/DDBJ whole genome shotgun (WGS) entry which is preliminary data.</text>
</comment>